<evidence type="ECO:0000313" key="1">
    <source>
        <dbReference type="EMBL" id="CCD01623.1"/>
    </source>
</evidence>
<gene>
    <name evidence="1" type="ORF">AZOBR_p220086</name>
</gene>
<dbReference type="AlphaFoldDB" id="A0A9P1JXH6"/>
<dbReference type="EMBL" id="HE577329">
    <property type="protein sequence ID" value="CCD01623.1"/>
    <property type="molecule type" value="Genomic_DNA"/>
</dbReference>
<dbReference type="KEGG" id="abs:AZOBR_p220086"/>
<dbReference type="Proteomes" id="UP000007319">
    <property type="component" value="Plasmid AZOBR_p2"/>
</dbReference>
<proteinExistence type="predicted"/>
<keyword evidence="1" id="KW-0614">Plasmid</keyword>
<sequence length="33" mass="3766">MLASCQWRPGIALLNALQERHSMCAFPYNPSLF</sequence>
<keyword evidence="2" id="KW-1185">Reference proteome</keyword>
<name>A0A9P1JXH6_9PROT</name>
<evidence type="ECO:0000313" key="2">
    <source>
        <dbReference type="Proteomes" id="UP000007319"/>
    </source>
</evidence>
<protein>
    <submittedName>
        <fullName evidence="1">Uncharacterized protein</fullName>
    </submittedName>
</protein>
<geneLocation type="plasmid" evidence="1 2">
    <name>AZOBR_p2</name>
</geneLocation>
<reference evidence="1 2" key="1">
    <citation type="journal article" date="2011" name="PLoS Genet.">
        <title>Azospirillum genomes reveal transition of bacteria from aquatic to terrestrial environments.</title>
        <authorList>
            <person name="Wisniewski-Dye F."/>
            <person name="Borziak K."/>
            <person name="Khalsa-Moyers G."/>
            <person name="Alexandre G."/>
            <person name="Sukharnikov L.O."/>
            <person name="Wuichet K."/>
            <person name="Hurst G.B."/>
            <person name="McDonald W.H."/>
            <person name="Robertson J.S."/>
            <person name="Barbe V."/>
            <person name="Calteau A."/>
            <person name="Rouy Z."/>
            <person name="Mangenot S."/>
            <person name="Prigent-Combaret C."/>
            <person name="Normand P."/>
            <person name="Boyer M."/>
            <person name="Siguier P."/>
            <person name="Dessaux Y."/>
            <person name="Elmerich C."/>
            <person name="Condemine G."/>
            <person name="Krishnen G."/>
            <person name="Kennedy I."/>
            <person name="Paterson A.H."/>
            <person name="Gonzalez V."/>
            <person name="Mavingui P."/>
            <person name="Zhulin I.B."/>
        </authorList>
    </citation>
    <scope>NUCLEOTIDE SEQUENCE [LARGE SCALE GENOMIC DNA]</scope>
    <source>
        <strain evidence="1 2">Sp245</strain>
    </source>
</reference>
<organism evidence="1 2">
    <name type="scientific">Azospirillum baldaniorum</name>
    <dbReference type="NCBI Taxonomy" id="1064539"/>
    <lineage>
        <taxon>Bacteria</taxon>
        <taxon>Pseudomonadati</taxon>
        <taxon>Pseudomonadota</taxon>
        <taxon>Alphaproteobacteria</taxon>
        <taxon>Rhodospirillales</taxon>
        <taxon>Azospirillaceae</taxon>
        <taxon>Azospirillum</taxon>
    </lineage>
</organism>
<accession>A0A9P1JXH6</accession>